<accession>A0A9Q0YVY3</accession>
<comment type="caution">
    <text evidence="7">The sequence shown here is derived from an EMBL/GenBank/DDBJ whole genome shotgun (WGS) entry which is preliminary data.</text>
</comment>
<dbReference type="AlphaFoldDB" id="A0A9Q0YVY3"/>
<organism evidence="7 8">
    <name type="scientific">Salix purpurea</name>
    <name type="common">Purple osier willow</name>
    <dbReference type="NCBI Taxonomy" id="77065"/>
    <lineage>
        <taxon>Eukaryota</taxon>
        <taxon>Viridiplantae</taxon>
        <taxon>Streptophyta</taxon>
        <taxon>Embryophyta</taxon>
        <taxon>Tracheophyta</taxon>
        <taxon>Spermatophyta</taxon>
        <taxon>Magnoliopsida</taxon>
        <taxon>eudicotyledons</taxon>
        <taxon>Gunneridae</taxon>
        <taxon>Pentapetalae</taxon>
        <taxon>rosids</taxon>
        <taxon>fabids</taxon>
        <taxon>Malpighiales</taxon>
        <taxon>Salicaceae</taxon>
        <taxon>Saliceae</taxon>
        <taxon>Salix</taxon>
    </lineage>
</organism>
<dbReference type="InterPro" id="IPR037045">
    <property type="entry name" value="S8pro/Inhibitor_I9_sf"/>
</dbReference>
<reference evidence="7" key="2">
    <citation type="journal article" date="2023" name="Int. J. Mol. Sci.">
        <title>De Novo Assembly and Annotation of 11 Diverse Shrub Willow (Salix) Genomes Reveals Novel Gene Organization in Sex-Linked Regions.</title>
        <authorList>
            <person name="Hyden B."/>
            <person name="Feng K."/>
            <person name="Yates T.B."/>
            <person name="Jawdy S."/>
            <person name="Cereghino C."/>
            <person name="Smart L.B."/>
            <person name="Muchero W."/>
        </authorList>
    </citation>
    <scope>NUCLEOTIDE SEQUENCE</scope>
    <source>
        <tissue evidence="7">Shoot tip</tissue>
    </source>
</reference>
<comment type="similarity">
    <text evidence="2 4">Belongs to the peptidase S8 family.</text>
</comment>
<dbReference type="OrthoDB" id="4803627at2759"/>
<comment type="caution">
    <text evidence="4">Lacks conserved residue(s) required for the propagation of feature annotation.</text>
</comment>
<evidence type="ECO:0000256" key="3">
    <source>
        <dbReference type="ARBA" id="ARBA00022729"/>
    </source>
</evidence>
<reference evidence="7" key="1">
    <citation type="submission" date="2022-11" db="EMBL/GenBank/DDBJ databases">
        <authorList>
            <person name="Hyden B.L."/>
            <person name="Feng K."/>
            <person name="Yates T."/>
            <person name="Jawdy S."/>
            <person name="Smart L.B."/>
            <person name="Muchero W."/>
        </authorList>
    </citation>
    <scope>NUCLEOTIDE SEQUENCE</scope>
    <source>
        <tissue evidence="7">Shoot tip</tissue>
    </source>
</reference>
<dbReference type="Gene3D" id="3.50.30.30">
    <property type="match status" value="1"/>
</dbReference>
<dbReference type="PANTHER" id="PTHR10795">
    <property type="entry name" value="PROPROTEIN CONVERTASE SUBTILISIN/KEXIN"/>
    <property type="match status" value="1"/>
</dbReference>
<proteinExistence type="inferred from homology"/>
<gene>
    <name evidence="7" type="ORF">OIU79_008173</name>
</gene>
<sequence length="334" mass="35675">MIDTPLSFNPSLPPSTQPAKLLYNYNCNYNHAIHGFSVHLTPTQLVKLGLVSGILSVIPDQIRQFHTTHTPTFVGLSESSRLWKNSGCGDGCYDSDILAAMDQDIYDGVHVISLSVGATGHAPRYDHDSIAIGAFSASQQGVVVSCSAGNAGPDPYTAVNIAPWIRIVGASTVDREFPIDVVLGNGWVFSGVSLYSGDPLVDYKLTLVYAGDVGSRYCDMGRDSGEELIADSHLLLATEVAPKVAAFSSRGPNYLTPEILKPVAIAHGVNILADLKLDPRRVEFNIVSGTTMSCPHVSGIAAMLRKSIPRLVPDAIKSALVTTAYSLDNFGKNM</sequence>
<dbReference type="EMBL" id="JAPFFK010000015">
    <property type="protein sequence ID" value="KAJ6711897.1"/>
    <property type="molecule type" value="Genomic_DNA"/>
</dbReference>
<dbReference type="Pfam" id="PF05922">
    <property type="entry name" value="Inhibitor_I9"/>
    <property type="match status" value="1"/>
</dbReference>
<evidence type="ECO:0000256" key="2">
    <source>
        <dbReference type="ARBA" id="ARBA00011073"/>
    </source>
</evidence>
<evidence type="ECO:0000313" key="8">
    <source>
        <dbReference type="Proteomes" id="UP001151532"/>
    </source>
</evidence>
<dbReference type="Gene3D" id="3.40.50.200">
    <property type="entry name" value="Peptidase S8/S53 domain"/>
    <property type="match status" value="2"/>
</dbReference>
<protein>
    <submittedName>
        <fullName evidence="7">PROPROTEIN CONVERTASE SUBTILISIN/KEXIN</fullName>
    </submittedName>
</protein>
<evidence type="ECO:0000256" key="1">
    <source>
        <dbReference type="ARBA" id="ARBA00004613"/>
    </source>
</evidence>
<dbReference type="GO" id="GO:0004252">
    <property type="term" value="F:serine-type endopeptidase activity"/>
    <property type="evidence" value="ECO:0007669"/>
    <property type="project" value="InterPro"/>
</dbReference>
<dbReference type="Proteomes" id="UP001151532">
    <property type="component" value="Chromosome 1"/>
</dbReference>
<keyword evidence="8" id="KW-1185">Reference proteome</keyword>
<dbReference type="GO" id="GO:0005576">
    <property type="term" value="C:extracellular region"/>
    <property type="evidence" value="ECO:0007669"/>
    <property type="project" value="UniProtKB-SubCell"/>
</dbReference>
<dbReference type="GO" id="GO:0006508">
    <property type="term" value="P:proteolysis"/>
    <property type="evidence" value="ECO:0007669"/>
    <property type="project" value="InterPro"/>
</dbReference>
<evidence type="ECO:0000256" key="4">
    <source>
        <dbReference type="PROSITE-ProRule" id="PRU01240"/>
    </source>
</evidence>
<dbReference type="InterPro" id="IPR036852">
    <property type="entry name" value="Peptidase_S8/S53_dom_sf"/>
</dbReference>
<dbReference type="InterPro" id="IPR000209">
    <property type="entry name" value="Peptidase_S8/S53_dom"/>
</dbReference>
<dbReference type="InterPro" id="IPR045051">
    <property type="entry name" value="SBT"/>
</dbReference>
<dbReference type="InterPro" id="IPR010259">
    <property type="entry name" value="S8pro/Inhibitor_I9"/>
</dbReference>
<dbReference type="SUPFAM" id="SSF52743">
    <property type="entry name" value="Subtilisin-like"/>
    <property type="match status" value="1"/>
</dbReference>
<evidence type="ECO:0000259" key="6">
    <source>
        <dbReference type="Pfam" id="PF05922"/>
    </source>
</evidence>
<feature type="domain" description="Peptidase S8/S53" evidence="5">
    <location>
        <begin position="71"/>
        <end position="325"/>
    </location>
</feature>
<feature type="domain" description="Inhibitor I9" evidence="6">
    <location>
        <begin position="18"/>
        <end position="66"/>
    </location>
</feature>
<dbReference type="Pfam" id="PF00082">
    <property type="entry name" value="Peptidase_S8"/>
    <property type="match status" value="1"/>
</dbReference>
<comment type="subcellular location">
    <subcellularLocation>
        <location evidence="1">Secreted</location>
    </subcellularLocation>
</comment>
<dbReference type="PROSITE" id="PS51892">
    <property type="entry name" value="SUBTILASE"/>
    <property type="match status" value="1"/>
</dbReference>
<dbReference type="Gene3D" id="3.30.70.80">
    <property type="entry name" value="Peptidase S8 propeptide/proteinase inhibitor I9"/>
    <property type="match status" value="1"/>
</dbReference>
<name>A0A9Q0YVY3_SALPP</name>
<evidence type="ECO:0000259" key="5">
    <source>
        <dbReference type="Pfam" id="PF00082"/>
    </source>
</evidence>
<evidence type="ECO:0000313" key="7">
    <source>
        <dbReference type="EMBL" id="KAJ6711897.1"/>
    </source>
</evidence>
<keyword evidence="3" id="KW-0732">Signal</keyword>